<evidence type="ECO:0000313" key="2">
    <source>
        <dbReference type="Proteomes" id="UP000008912"/>
    </source>
</evidence>
<evidence type="ECO:0000313" key="1">
    <source>
        <dbReference type="Ensembl" id="ENSAMEP00000030313.1"/>
    </source>
</evidence>
<protein>
    <submittedName>
        <fullName evidence="1">Uncharacterized protein</fullName>
    </submittedName>
</protein>
<dbReference type="AlphaFoldDB" id="A0A7N5P4Y1"/>
<reference evidence="1 2" key="1">
    <citation type="journal article" date="2010" name="Nature">
        <title>The sequence and de novo assembly of the giant panda genome.</title>
        <authorList>
            <person name="Li R."/>
            <person name="Fan W."/>
            <person name="Tian G."/>
            <person name="Zhu H."/>
            <person name="He L."/>
            <person name="Cai J."/>
            <person name="Huang Q."/>
            <person name="Cai Q."/>
            <person name="Li B."/>
            <person name="Bai Y."/>
            <person name="Zhang Z."/>
            <person name="Zhang Y."/>
            <person name="Wang W."/>
            <person name="Li J."/>
            <person name="Wei F."/>
            <person name="Li H."/>
            <person name="Jian M."/>
            <person name="Li J."/>
            <person name="Zhang Z."/>
            <person name="Nielsen R."/>
            <person name="Li D."/>
            <person name="Gu W."/>
            <person name="Yang Z."/>
            <person name="Xuan Z."/>
            <person name="Ryder O.A."/>
            <person name="Leung F.C."/>
            <person name="Zhou Y."/>
            <person name="Cao J."/>
            <person name="Sun X."/>
            <person name="Fu Y."/>
            <person name="Fang X."/>
            <person name="Guo X."/>
            <person name="Wang B."/>
            <person name="Hou R."/>
            <person name="Shen F."/>
            <person name="Mu B."/>
            <person name="Ni P."/>
            <person name="Lin R."/>
            <person name="Qian W."/>
            <person name="Wang G."/>
            <person name="Yu C."/>
            <person name="Nie W."/>
            <person name="Wang J."/>
            <person name="Wu Z."/>
            <person name="Liang H."/>
            <person name="Min J."/>
            <person name="Wu Q."/>
            <person name="Cheng S."/>
            <person name="Ruan J."/>
            <person name="Wang M."/>
            <person name="Shi Z."/>
            <person name="Wen M."/>
            <person name="Liu B."/>
            <person name="Ren X."/>
            <person name="Zheng H."/>
            <person name="Dong D."/>
            <person name="Cook K."/>
            <person name="Shan G."/>
            <person name="Zhang H."/>
            <person name="Kosiol C."/>
            <person name="Xie X."/>
            <person name="Lu Z."/>
            <person name="Zheng H."/>
            <person name="Li Y."/>
            <person name="Steiner C.C."/>
            <person name="Lam T.T."/>
            <person name="Lin S."/>
            <person name="Zhang Q."/>
            <person name="Li G."/>
            <person name="Tian J."/>
            <person name="Gong T."/>
            <person name="Liu H."/>
            <person name="Zhang D."/>
            <person name="Fang L."/>
            <person name="Ye C."/>
            <person name="Zhang J."/>
            <person name="Hu W."/>
            <person name="Xu A."/>
            <person name="Ren Y."/>
            <person name="Zhang G."/>
            <person name="Bruford M.W."/>
            <person name="Li Q."/>
            <person name="Ma L."/>
            <person name="Guo Y."/>
            <person name="An N."/>
            <person name="Hu Y."/>
            <person name="Zheng Y."/>
            <person name="Shi Y."/>
            <person name="Li Z."/>
            <person name="Liu Q."/>
            <person name="Chen Y."/>
            <person name="Zhao J."/>
            <person name="Qu N."/>
            <person name="Zhao S."/>
            <person name="Tian F."/>
            <person name="Wang X."/>
            <person name="Wang H."/>
            <person name="Xu L."/>
            <person name="Liu X."/>
            <person name="Vinar T."/>
            <person name="Wang Y."/>
            <person name="Lam T.W."/>
            <person name="Yiu S.M."/>
            <person name="Liu S."/>
            <person name="Zhang H."/>
            <person name="Li D."/>
            <person name="Huang Y."/>
            <person name="Wang X."/>
            <person name="Yang G."/>
            <person name="Jiang Z."/>
            <person name="Wang J."/>
            <person name="Qin N."/>
            <person name="Li L."/>
            <person name="Li J."/>
            <person name="Bolund L."/>
            <person name="Kristiansen K."/>
            <person name="Wong G.K."/>
            <person name="Olson M."/>
            <person name="Zhang X."/>
            <person name="Li S."/>
            <person name="Yang H."/>
            <person name="Wang J."/>
            <person name="Wang J."/>
        </authorList>
    </citation>
    <scope>NUCLEOTIDE SEQUENCE [LARGE SCALE GENOMIC DNA]</scope>
</reference>
<dbReference type="Ensembl" id="ENSAMET00000047597.1">
    <property type="protein sequence ID" value="ENSAMEP00000030313.1"/>
    <property type="gene ID" value="ENSAMEG00000025977.1"/>
</dbReference>
<dbReference type="GeneTree" id="ENSGT00940000163609"/>
<dbReference type="Proteomes" id="UP000008912">
    <property type="component" value="Unassembled WGS sequence"/>
</dbReference>
<sequence length="94" mass="10254">MVENACYPPFFSDSASSLPWQYVVLVPSLLFTGTPEKGCLLLSYLNETVTVSASLESLGGNQSLFTDLVVEKDLFHCVSFTVSTICLSLFGTLY</sequence>
<reference evidence="1" key="2">
    <citation type="submission" date="2025-08" db="UniProtKB">
        <authorList>
            <consortium name="Ensembl"/>
        </authorList>
    </citation>
    <scope>IDENTIFICATION</scope>
</reference>
<proteinExistence type="predicted"/>
<name>A0A7N5P4Y1_AILME</name>
<organism evidence="1 2">
    <name type="scientific">Ailuropoda melanoleuca</name>
    <name type="common">Giant panda</name>
    <dbReference type="NCBI Taxonomy" id="9646"/>
    <lineage>
        <taxon>Eukaryota</taxon>
        <taxon>Metazoa</taxon>
        <taxon>Chordata</taxon>
        <taxon>Craniata</taxon>
        <taxon>Vertebrata</taxon>
        <taxon>Euteleostomi</taxon>
        <taxon>Mammalia</taxon>
        <taxon>Eutheria</taxon>
        <taxon>Laurasiatheria</taxon>
        <taxon>Carnivora</taxon>
        <taxon>Caniformia</taxon>
        <taxon>Ursidae</taxon>
        <taxon>Ailuropoda</taxon>
    </lineage>
</organism>
<accession>A0A7N5P4Y1</accession>
<dbReference type="InParanoid" id="A0A7N5P4Y1"/>
<keyword evidence="2" id="KW-1185">Reference proteome</keyword>
<reference evidence="1" key="3">
    <citation type="submission" date="2025-09" db="UniProtKB">
        <authorList>
            <consortium name="Ensembl"/>
        </authorList>
    </citation>
    <scope>IDENTIFICATION</scope>
</reference>